<dbReference type="InterPro" id="IPR002197">
    <property type="entry name" value="HTH_Fis"/>
</dbReference>
<proteinExistence type="predicted"/>
<accession>A0A6L5XJK6</accession>
<name>A0A6L5XJK6_9BACT</name>
<dbReference type="GO" id="GO:0005524">
    <property type="term" value="F:ATP binding"/>
    <property type="evidence" value="ECO:0007669"/>
    <property type="project" value="UniProtKB-KW"/>
</dbReference>
<evidence type="ECO:0000256" key="4">
    <source>
        <dbReference type="ARBA" id="ARBA00023125"/>
    </source>
</evidence>
<keyword evidence="4" id="KW-0238">DNA-binding</keyword>
<evidence type="ECO:0000256" key="1">
    <source>
        <dbReference type="ARBA" id="ARBA00022741"/>
    </source>
</evidence>
<dbReference type="GO" id="GO:0043565">
    <property type="term" value="F:sequence-specific DNA binding"/>
    <property type="evidence" value="ECO:0007669"/>
    <property type="project" value="InterPro"/>
</dbReference>
<dbReference type="PANTHER" id="PTHR32071">
    <property type="entry name" value="TRANSCRIPTIONAL REGULATORY PROTEIN"/>
    <property type="match status" value="1"/>
</dbReference>
<keyword evidence="2" id="KW-0067">ATP-binding</keyword>
<dbReference type="InterPro" id="IPR027417">
    <property type="entry name" value="P-loop_NTPase"/>
</dbReference>
<evidence type="ECO:0000256" key="2">
    <source>
        <dbReference type="ARBA" id="ARBA00022840"/>
    </source>
</evidence>
<evidence type="ECO:0000313" key="7">
    <source>
        <dbReference type="EMBL" id="MSS27302.1"/>
    </source>
</evidence>
<dbReference type="Pfam" id="PF25601">
    <property type="entry name" value="AAA_lid_14"/>
    <property type="match status" value="1"/>
</dbReference>
<dbReference type="InterPro" id="IPR025944">
    <property type="entry name" value="Sigma_54_int_dom_CS"/>
</dbReference>
<dbReference type="SUPFAM" id="SSF52540">
    <property type="entry name" value="P-loop containing nucleoside triphosphate hydrolases"/>
    <property type="match status" value="1"/>
</dbReference>
<dbReference type="SMART" id="SM00382">
    <property type="entry name" value="AAA"/>
    <property type="match status" value="1"/>
</dbReference>
<dbReference type="GO" id="GO:0006355">
    <property type="term" value="P:regulation of DNA-templated transcription"/>
    <property type="evidence" value="ECO:0007669"/>
    <property type="project" value="InterPro"/>
</dbReference>
<dbReference type="Gene3D" id="1.10.8.60">
    <property type="match status" value="1"/>
</dbReference>
<dbReference type="PROSITE" id="PS00688">
    <property type="entry name" value="SIGMA54_INTERACT_3"/>
    <property type="match status" value="1"/>
</dbReference>
<dbReference type="CDD" id="cd00009">
    <property type="entry name" value="AAA"/>
    <property type="match status" value="1"/>
</dbReference>
<dbReference type="SUPFAM" id="SSF55781">
    <property type="entry name" value="GAF domain-like"/>
    <property type="match status" value="1"/>
</dbReference>
<organism evidence="7 8">
    <name type="scientific">Desulfovibrio porci</name>
    <dbReference type="NCBI Taxonomy" id="2605782"/>
    <lineage>
        <taxon>Bacteria</taxon>
        <taxon>Pseudomonadati</taxon>
        <taxon>Thermodesulfobacteriota</taxon>
        <taxon>Desulfovibrionia</taxon>
        <taxon>Desulfovibrionales</taxon>
        <taxon>Desulfovibrionaceae</taxon>
        <taxon>Desulfovibrio</taxon>
    </lineage>
</organism>
<sequence>MTDAYDKMCEFERMATELAVTFINLPAEQVDAHIESALRRLVLFLGFDRATLVQHAGNGRPLASHCWGKPGYPILTEYSFAEEYPYIYGTMEKSKEVLVFSADSLPTDAAKDAEMMRCYGPPVMVCLPLLAESRNIGLITVGTFASVRPSLPEMLNCLPLLGTILANALLKKSMELSLKQAFMEVTRLKNLMEAENCLLHEDLGNRCLPLHNMVGESKALKRLLRQIKQVADTDSTVLILGETGTGKGLVARSIHNMSGRSKRAMLSVNCAGFAPSLMESELFGHEKGAFTGAISRKMGRFEVADGSSLFFDEVGELSASAQAKLLRVLQEKQFERVGSSRPVHVDVRILAATNRDLEVEMLEGRFREDLFYRLNVFPITVPPLRERLEDIPLMVKAFVAELNVSMGKDIRQVNSNDLKVLHEYPWPGNVRELRNVVERAMILASGSILRISLPERRDREAAVESLAEAERRHILAALEKTDGRISGEKGAARLLRINPKTLESRMKRLNISRTGQRRPADGA</sequence>
<gene>
    <name evidence="7" type="ORF">FYJ44_04405</name>
</gene>
<dbReference type="Proteomes" id="UP000477488">
    <property type="component" value="Unassembled WGS sequence"/>
</dbReference>
<dbReference type="PROSITE" id="PS50045">
    <property type="entry name" value="SIGMA54_INTERACT_4"/>
    <property type="match status" value="1"/>
</dbReference>
<dbReference type="Pfam" id="PF02954">
    <property type="entry name" value="HTH_8"/>
    <property type="match status" value="1"/>
</dbReference>
<dbReference type="PROSITE" id="PS00675">
    <property type="entry name" value="SIGMA54_INTERACT_1"/>
    <property type="match status" value="1"/>
</dbReference>
<dbReference type="RefSeq" id="WP_154509527.1">
    <property type="nucleotide sequence ID" value="NZ_JAXELC010000003.1"/>
</dbReference>
<dbReference type="EMBL" id="VUMH01000003">
    <property type="protein sequence ID" value="MSS27302.1"/>
    <property type="molecule type" value="Genomic_DNA"/>
</dbReference>
<evidence type="ECO:0000256" key="5">
    <source>
        <dbReference type="ARBA" id="ARBA00023163"/>
    </source>
</evidence>
<dbReference type="InterPro" id="IPR009057">
    <property type="entry name" value="Homeodomain-like_sf"/>
</dbReference>
<evidence type="ECO:0000256" key="3">
    <source>
        <dbReference type="ARBA" id="ARBA00023015"/>
    </source>
</evidence>
<dbReference type="AlphaFoldDB" id="A0A6L5XJK6"/>
<dbReference type="Pfam" id="PF00158">
    <property type="entry name" value="Sigma54_activat"/>
    <property type="match status" value="1"/>
</dbReference>
<dbReference type="SUPFAM" id="SSF46689">
    <property type="entry name" value="Homeodomain-like"/>
    <property type="match status" value="1"/>
</dbReference>
<comment type="caution">
    <text evidence="7">The sequence shown here is derived from an EMBL/GenBank/DDBJ whole genome shotgun (WGS) entry which is preliminary data.</text>
</comment>
<reference evidence="7 8" key="1">
    <citation type="submission" date="2019-09" db="EMBL/GenBank/DDBJ databases">
        <title>In-depth cultivation of the pig gut microbiome towards novel bacterial diversity and tailored functional studies.</title>
        <authorList>
            <person name="Wylensek D."/>
            <person name="Hitch T.C.A."/>
            <person name="Clavel T."/>
        </authorList>
    </citation>
    <scope>NUCLEOTIDE SEQUENCE [LARGE SCALE GENOMIC DNA]</scope>
    <source>
        <strain evidence="7 8">PG-178-WT-4</strain>
    </source>
</reference>
<feature type="domain" description="Sigma-54 factor interaction" evidence="6">
    <location>
        <begin position="213"/>
        <end position="442"/>
    </location>
</feature>
<dbReference type="FunFam" id="3.40.50.300:FF:000006">
    <property type="entry name" value="DNA-binding transcriptional regulator NtrC"/>
    <property type="match status" value="1"/>
</dbReference>
<dbReference type="InterPro" id="IPR003593">
    <property type="entry name" value="AAA+_ATPase"/>
</dbReference>
<keyword evidence="3" id="KW-0805">Transcription regulation</keyword>
<dbReference type="InterPro" id="IPR002078">
    <property type="entry name" value="Sigma_54_int"/>
</dbReference>
<dbReference type="Gene3D" id="1.10.10.60">
    <property type="entry name" value="Homeodomain-like"/>
    <property type="match status" value="1"/>
</dbReference>
<dbReference type="Gene3D" id="3.40.50.300">
    <property type="entry name" value="P-loop containing nucleotide triphosphate hydrolases"/>
    <property type="match status" value="1"/>
</dbReference>
<evidence type="ECO:0000259" key="6">
    <source>
        <dbReference type="PROSITE" id="PS50045"/>
    </source>
</evidence>
<keyword evidence="1" id="KW-0547">Nucleotide-binding</keyword>
<dbReference type="InterPro" id="IPR058031">
    <property type="entry name" value="AAA_lid_NorR"/>
</dbReference>
<protein>
    <submittedName>
        <fullName evidence="7">AAA family ATPase</fullName>
    </submittedName>
</protein>
<evidence type="ECO:0000313" key="8">
    <source>
        <dbReference type="Proteomes" id="UP000477488"/>
    </source>
</evidence>
<dbReference type="PANTHER" id="PTHR32071:SF117">
    <property type="entry name" value="PTS-DEPENDENT DIHYDROXYACETONE KINASE OPERON REGULATORY PROTEIN-RELATED"/>
    <property type="match status" value="1"/>
</dbReference>
<dbReference type="InterPro" id="IPR025662">
    <property type="entry name" value="Sigma_54_int_dom_ATP-bd_1"/>
</dbReference>
<keyword evidence="5" id="KW-0804">Transcription</keyword>
<keyword evidence="8" id="KW-1185">Reference proteome</keyword>